<name>A0A7U2I829_PHANO</name>
<dbReference type="SUPFAM" id="SSF57903">
    <property type="entry name" value="FYVE/PHD zinc finger"/>
    <property type="match status" value="1"/>
</dbReference>
<dbReference type="EC" id="3.4.19.12" evidence="3"/>
<accession>A0A7U2I829</accession>
<evidence type="ECO:0000256" key="3">
    <source>
        <dbReference type="ARBA" id="ARBA00012759"/>
    </source>
</evidence>
<dbReference type="OrthoDB" id="3848087at2759"/>
<dbReference type="InterPro" id="IPR038765">
    <property type="entry name" value="Papain-like_cys_pep_sf"/>
</dbReference>
<dbReference type="SUPFAM" id="SSF54001">
    <property type="entry name" value="Cysteine proteinases"/>
    <property type="match status" value="1"/>
</dbReference>
<proteinExistence type="inferred from homology"/>
<protein>
    <recommendedName>
        <fullName evidence="3">ubiquitinyl hydrolase 1</fullName>
        <ecNumber evidence="3">3.4.19.12</ecNumber>
    </recommendedName>
</protein>
<dbReference type="InterPro" id="IPR011011">
    <property type="entry name" value="Znf_FYVE_PHD"/>
</dbReference>
<dbReference type="PANTHER" id="PTHR24006:SF758">
    <property type="entry name" value="UBIQUITIN CARBOXYL-TERMINAL HYDROLASE 36"/>
    <property type="match status" value="1"/>
</dbReference>
<evidence type="ECO:0000256" key="8">
    <source>
        <dbReference type="SAM" id="Coils"/>
    </source>
</evidence>
<dbReference type="PROSITE" id="PS50235">
    <property type="entry name" value="USP_3"/>
    <property type="match status" value="1"/>
</dbReference>
<dbReference type="InterPro" id="IPR028889">
    <property type="entry name" value="USP"/>
</dbReference>
<feature type="region of interest" description="Disordered" evidence="9">
    <location>
        <begin position="1"/>
        <end position="52"/>
    </location>
</feature>
<comment type="similarity">
    <text evidence="2">Belongs to the peptidase C19 family.</text>
</comment>
<evidence type="ECO:0000256" key="1">
    <source>
        <dbReference type="ARBA" id="ARBA00000707"/>
    </source>
</evidence>
<keyword evidence="4" id="KW-0645">Protease</keyword>
<dbReference type="InterPro" id="IPR001394">
    <property type="entry name" value="Peptidase_C19_UCH"/>
</dbReference>
<evidence type="ECO:0000256" key="5">
    <source>
        <dbReference type="ARBA" id="ARBA00022786"/>
    </source>
</evidence>
<dbReference type="GO" id="GO:0004843">
    <property type="term" value="F:cysteine-type deubiquitinase activity"/>
    <property type="evidence" value="ECO:0007669"/>
    <property type="project" value="UniProtKB-EC"/>
</dbReference>
<evidence type="ECO:0000259" key="10">
    <source>
        <dbReference type="PROSITE" id="PS50235"/>
    </source>
</evidence>
<feature type="domain" description="USP" evidence="10">
    <location>
        <begin position="1240"/>
        <end position="1686"/>
    </location>
</feature>
<dbReference type="Gene3D" id="3.90.70.10">
    <property type="entry name" value="Cysteine proteinases"/>
    <property type="match status" value="1"/>
</dbReference>
<dbReference type="GO" id="GO:0016579">
    <property type="term" value="P:protein deubiquitination"/>
    <property type="evidence" value="ECO:0007669"/>
    <property type="project" value="InterPro"/>
</dbReference>
<evidence type="ECO:0000256" key="4">
    <source>
        <dbReference type="ARBA" id="ARBA00022670"/>
    </source>
</evidence>
<reference evidence="12" key="1">
    <citation type="journal article" date="2021" name="BMC Genomics">
        <title>Chromosome-level genome assembly and manually-curated proteome of model necrotroph Parastagonospora nodorum Sn15 reveals a genome-wide trove of candidate effector homologs, and redundancy of virulence-related functions within an accessory chromosome.</title>
        <authorList>
            <person name="Bertazzoni S."/>
            <person name="Jones D.A.B."/>
            <person name="Phan H.T."/>
            <person name="Tan K.-C."/>
            <person name="Hane J.K."/>
        </authorList>
    </citation>
    <scope>NUCLEOTIDE SEQUENCE [LARGE SCALE GENOMIC DNA]</scope>
    <source>
        <strain evidence="12">SN15 / ATCC MYA-4574 / FGSC 10173)</strain>
    </source>
</reference>
<dbReference type="PANTHER" id="PTHR24006">
    <property type="entry name" value="UBIQUITIN CARBOXYL-TERMINAL HYDROLASE"/>
    <property type="match status" value="1"/>
</dbReference>
<dbReference type="EMBL" id="CP069037">
    <property type="protein sequence ID" value="QRD03528.1"/>
    <property type="molecule type" value="Genomic_DNA"/>
</dbReference>
<dbReference type="VEuPathDB" id="FungiDB:JI435_103050"/>
<evidence type="ECO:0000313" key="11">
    <source>
        <dbReference type="EMBL" id="QRD03528.1"/>
    </source>
</evidence>
<keyword evidence="6" id="KW-0378">Hydrolase</keyword>
<keyword evidence="5" id="KW-0833">Ubl conjugation pathway</keyword>
<gene>
    <name evidence="11" type="ORF">JI435_103050</name>
</gene>
<evidence type="ECO:0000256" key="7">
    <source>
        <dbReference type="ARBA" id="ARBA00022807"/>
    </source>
</evidence>
<feature type="coiled-coil region" evidence="8">
    <location>
        <begin position="1792"/>
        <end position="1819"/>
    </location>
</feature>
<dbReference type="SUPFAM" id="SSF57850">
    <property type="entry name" value="RING/U-box"/>
    <property type="match status" value="1"/>
</dbReference>
<evidence type="ECO:0000256" key="2">
    <source>
        <dbReference type="ARBA" id="ARBA00009085"/>
    </source>
</evidence>
<comment type="catalytic activity">
    <reaction evidence="1">
        <text>Thiol-dependent hydrolysis of ester, thioester, amide, peptide and isopeptide bonds formed by the C-terminal Gly of ubiquitin (a 76-residue protein attached to proteins as an intracellular targeting signal).</text>
        <dbReference type="EC" id="3.4.19.12"/>
    </reaction>
</comment>
<dbReference type="CDD" id="cd02257">
    <property type="entry name" value="Peptidase_C19"/>
    <property type="match status" value="1"/>
</dbReference>
<evidence type="ECO:0000313" key="12">
    <source>
        <dbReference type="Proteomes" id="UP000663193"/>
    </source>
</evidence>
<feature type="compositionally biased region" description="Polar residues" evidence="9">
    <location>
        <begin position="1"/>
        <end position="18"/>
    </location>
</feature>
<feature type="compositionally biased region" description="Basic and acidic residues" evidence="9">
    <location>
        <begin position="25"/>
        <end position="49"/>
    </location>
</feature>
<dbReference type="Pfam" id="PF00443">
    <property type="entry name" value="UCH"/>
    <property type="match status" value="1"/>
</dbReference>
<keyword evidence="7" id="KW-0788">Thiol protease</keyword>
<dbReference type="InterPro" id="IPR013083">
    <property type="entry name" value="Znf_RING/FYVE/PHD"/>
</dbReference>
<keyword evidence="8" id="KW-0175">Coiled coil</keyword>
<keyword evidence="12" id="KW-1185">Reference proteome</keyword>
<organism evidence="11 12">
    <name type="scientific">Phaeosphaeria nodorum (strain SN15 / ATCC MYA-4574 / FGSC 10173)</name>
    <name type="common">Glume blotch fungus</name>
    <name type="synonym">Parastagonospora nodorum</name>
    <dbReference type="NCBI Taxonomy" id="321614"/>
    <lineage>
        <taxon>Eukaryota</taxon>
        <taxon>Fungi</taxon>
        <taxon>Dikarya</taxon>
        <taxon>Ascomycota</taxon>
        <taxon>Pezizomycotina</taxon>
        <taxon>Dothideomycetes</taxon>
        <taxon>Pleosporomycetidae</taxon>
        <taxon>Pleosporales</taxon>
        <taxon>Pleosporineae</taxon>
        <taxon>Phaeosphaeriaceae</taxon>
        <taxon>Parastagonospora</taxon>
    </lineage>
</organism>
<dbReference type="InterPro" id="IPR050164">
    <property type="entry name" value="Peptidase_C19"/>
</dbReference>
<sequence length="1825" mass="205548">MARPKSNFQAKASGTPQAKPTAGSKRKEPPTAARPRLDKKSKAVKDTTGRRKNFNVPVELPDLKHLGLEIPGLTLDLEDLGITIDHTTVNTTRFLKLVQDTGLTVNTIRKYTPPTSEARHVLELPLYDADMRLYQLDTESVALVDCTQPDGTTARCWQMTATNIHGAEPNKPIELYQIHIRNIKIFRNSRPVVTTCPNCTKDGLQATCDRMHPCGTCVDAGRGDKCKKEMDKRIAKQTKGNLARKVAYAKKHANLPRWNMLTDSVCKDRDQILKLGEITVNIMNRVPMDLEIDQWYANQGAPLARSFIIVTSLMHWKDHNYPQLDLATLSPGADLWSSSGLKGCSPWIPSPLTPPSLAILWECRLAPPYIHPTDDGATSSQLRGSDVDASVVSSMPYSTGWHLFGAEPVEGAPDELRTMRYVKLKNEEERVSIKAMQILLHDMVGMVGSSRALANYFQNRSRSLLKSSKGISDVVRKRTVARGTYEGPYDGKQILSLRKRGSRFEFFICKAALVDLDLDGFGPDFKDSSGEWNFTMLGVKFGATTLVHDQVCHAWVFEECLRALARGETLLNTLLLVHVAIDRIELGLLTRKQILANYCMCESPDAQQCTEHVCIVCKANWTCADMVRRIDQDGLLVTCAGCAGVNAGELKKSHASLDLLAQLKVNVTTLYRNERRFLGSAPIWTIEELSNVLRNNHSTDDPYSWTRGYAPSHNVSLKVRSGLLLGTNRSAWLGSEPYSLSIEKPHGRWLRSDLKVSLHDVENITLELFSINLLKSKDPVSSLPLYKEALELSERVAGRPPCVGYYPEVRKTWAIIERAYDNQRFITLFVPQRNKDRVLDQTPDVIRRAIEMERSGVWDGTLPDSFSTRALKRIFSTRADNPKFLKNTDGTHKFAMNDEYWDWILIQRLINELENDRSQGGFNQHGLKFPRLGKNKLPWFWRIDHCPNDIDEAWFFREFSSRLHTMSTLCDSHHATEESPATLLLECAVQFLENGGKDHLFGFVMTPCRGHTSTYSFGRGVTRKLNDGGDKTIHPGDHLKTGCKVLLPTSMKKDYDITRRTLIIECWPTNRFRYRFGGGPALIPVLKKAVSSIEPTKWYKQMKSSIEDYMAVPLPDSYKRRDAWAARIRSLDPRRTTQQPDDGDATDDEDAFFLDDEQLFLAEQLAGLSAMKTAAPEDPVECHECGEIGDKSTLLACTTKGHTERLTHYHCLGLDRMPTDTVAWPCKECEGESRPSHMFLNLKNIGNTCWMSSSIQCVYAIDSMRNLIMDASKELGKGHGDSGRDTRAWLPSIPQSRGADIASISSSHMQNVQEFLSKLRALFSKLGDASQAMRTDDIRRFFNALSSLHPSEWVLGQQNDSAELMSFVIMCLVMITDASDITYRQLSDESKKKEIRERGLLCELDGKYFDDRVKVSCCGFNYCRRCLEHYLDEHDQKCPNSDCTGSSSTAQSISHLSSDAIACAAKLPGLAEAAVSEHIDFMRQGYESEVHNAFCLQSVMESQCQEPGCALISRMFTCDHQMLLDFQDPNSDLNSLSGMMKNWLKTEVDSSIHCVSGCRAHAGSRVQHRRITLCSEYIFIRFQRGGISDRVLCGVDVPTFLDMSSIADLAGLPSDPGQPVRLGIRPIYQLFAVNIFYPQGRGGHYVTYIRKNDVWRSFDDLGPDIATAEHPQVAINKGGVVYYVLYQRLPQLMLPVDDKNQQTSGHVLRKGAHVPSEIEPSVFWQDVCTCEGCDDTFGSETTLLTHQVACMKYQIRIAVVAEREKMEMKFRDEAVQEEKRLKLSLIETMRVVMDAEDKKAALQTEMDNLVKRVNEIDAEMYMVDM</sequence>
<dbReference type="Proteomes" id="UP000663193">
    <property type="component" value="Chromosome 15"/>
</dbReference>
<evidence type="ECO:0000256" key="9">
    <source>
        <dbReference type="SAM" id="MobiDB-lite"/>
    </source>
</evidence>
<evidence type="ECO:0000256" key="6">
    <source>
        <dbReference type="ARBA" id="ARBA00022801"/>
    </source>
</evidence>
<dbReference type="GO" id="GO:0006508">
    <property type="term" value="P:proteolysis"/>
    <property type="evidence" value="ECO:0007669"/>
    <property type="project" value="UniProtKB-KW"/>
</dbReference>
<dbReference type="Gene3D" id="3.30.40.10">
    <property type="entry name" value="Zinc/RING finger domain, C3HC4 (zinc finger)"/>
    <property type="match status" value="1"/>
</dbReference>